<proteinExistence type="predicted"/>
<dbReference type="SUPFAM" id="SSF46785">
    <property type="entry name" value="Winged helix' DNA-binding domain"/>
    <property type="match status" value="1"/>
</dbReference>
<evidence type="ECO:0008006" key="2">
    <source>
        <dbReference type="Google" id="ProtNLM"/>
    </source>
</evidence>
<dbReference type="InterPro" id="IPR036390">
    <property type="entry name" value="WH_DNA-bd_sf"/>
</dbReference>
<sequence>MNGSKVSVTIDLELLALRLKNRGKKFIKIDELAYELATTPRSAGRILVSLAKLGYVSRWSSRVYLVHGEKL</sequence>
<dbReference type="EMBL" id="DTBE01000103">
    <property type="protein sequence ID" value="HGQ59835.1"/>
    <property type="molecule type" value="Genomic_DNA"/>
</dbReference>
<protein>
    <recommendedName>
        <fullName evidence="2">HTH iclR-type domain-containing protein</fullName>
    </recommendedName>
</protein>
<organism evidence="1">
    <name type="scientific">Staphylothermus marinus</name>
    <dbReference type="NCBI Taxonomy" id="2280"/>
    <lineage>
        <taxon>Archaea</taxon>
        <taxon>Thermoproteota</taxon>
        <taxon>Thermoprotei</taxon>
        <taxon>Desulfurococcales</taxon>
        <taxon>Desulfurococcaceae</taxon>
        <taxon>Staphylothermus</taxon>
    </lineage>
</organism>
<evidence type="ECO:0000313" key="1">
    <source>
        <dbReference type="EMBL" id="HGQ59835.1"/>
    </source>
</evidence>
<gene>
    <name evidence="1" type="ORF">ENU09_03890</name>
</gene>
<accession>A0A7J3KG82</accession>
<comment type="caution">
    <text evidence="1">The sequence shown here is derived from an EMBL/GenBank/DDBJ whole genome shotgun (WGS) entry which is preliminary data.</text>
</comment>
<name>A0A7J3KG82_STAMA</name>
<reference evidence="1" key="1">
    <citation type="journal article" date="2020" name="mSystems">
        <title>Genome- and Community-Level Interaction Insights into Carbon Utilization and Element Cycling Functions of Hydrothermarchaeota in Hydrothermal Sediment.</title>
        <authorList>
            <person name="Zhou Z."/>
            <person name="Liu Y."/>
            <person name="Xu W."/>
            <person name="Pan J."/>
            <person name="Luo Z.H."/>
            <person name="Li M."/>
        </authorList>
    </citation>
    <scope>NUCLEOTIDE SEQUENCE [LARGE SCALE GENOMIC DNA]</scope>
    <source>
        <strain evidence="1">SpSt-638</strain>
    </source>
</reference>
<dbReference type="AlphaFoldDB" id="A0A7J3KG82"/>